<organism evidence="1 2">
    <name type="scientific">Aromatoleum bremense</name>
    <dbReference type="NCBI Taxonomy" id="76115"/>
    <lineage>
        <taxon>Bacteria</taxon>
        <taxon>Pseudomonadati</taxon>
        <taxon>Pseudomonadota</taxon>
        <taxon>Betaproteobacteria</taxon>
        <taxon>Rhodocyclales</taxon>
        <taxon>Rhodocyclaceae</taxon>
        <taxon>Aromatoleum</taxon>
    </lineage>
</organism>
<proteinExistence type="predicted"/>
<accession>A0ABX1NTL4</accession>
<comment type="caution">
    <text evidence="1">The sequence shown here is derived from an EMBL/GenBank/DDBJ whole genome shotgun (WGS) entry which is preliminary data.</text>
</comment>
<sequence length="101" mass="10466">MSGKTLLCHSAAGLRRRCGASVHCTAGDGQIALGTYVAASTSVRFVDWPWASPGRGLAVLGASGLAWTAFSERRHIYDLGSWAYAGSMPTLAGIGLAQLAQ</sequence>
<evidence type="ECO:0000313" key="2">
    <source>
        <dbReference type="Proteomes" id="UP000633943"/>
    </source>
</evidence>
<protein>
    <submittedName>
        <fullName evidence="1">Uncharacterized protein</fullName>
    </submittedName>
</protein>
<gene>
    <name evidence="1" type="ORF">GPA24_04775</name>
</gene>
<evidence type="ECO:0000313" key="1">
    <source>
        <dbReference type="EMBL" id="NMG14867.1"/>
    </source>
</evidence>
<reference evidence="1 2" key="1">
    <citation type="submission" date="2019-12" db="EMBL/GenBank/DDBJ databases">
        <title>Comparative genomics gives insights into the taxonomy of the Azoarcus-Aromatoleum group and reveals separate origins of nif in the plant-associated Azoarcus and non-plant-associated Aromatoleum sub-groups.</title>
        <authorList>
            <person name="Lafos M."/>
            <person name="Maluk M."/>
            <person name="Batista M."/>
            <person name="Junghare M."/>
            <person name="Carmona M."/>
            <person name="Faoro H."/>
            <person name="Cruz L.M."/>
            <person name="Battistoni F."/>
            <person name="De Souza E."/>
            <person name="Pedrosa F."/>
            <person name="Chen W.-M."/>
            <person name="Poole P.S."/>
            <person name="Dixon R.A."/>
            <person name="James E.K."/>
        </authorList>
    </citation>
    <scope>NUCLEOTIDE SEQUENCE [LARGE SCALE GENOMIC DNA]</scope>
    <source>
        <strain evidence="1 2">PbN1</strain>
    </source>
</reference>
<dbReference type="Proteomes" id="UP000633943">
    <property type="component" value="Unassembled WGS sequence"/>
</dbReference>
<dbReference type="EMBL" id="WTVP01000008">
    <property type="protein sequence ID" value="NMG14867.1"/>
    <property type="molecule type" value="Genomic_DNA"/>
</dbReference>
<dbReference type="RefSeq" id="WP_169201612.1">
    <property type="nucleotide sequence ID" value="NZ_CP059467.1"/>
</dbReference>
<name>A0ABX1NTL4_9RHOO</name>
<keyword evidence="2" id="KW-1185">Reference proteome</keyword>